<dbReference type="Pfam" id="PF00392">
    <property type="entry name" value="GntR"/>
    <property type="match status" value="1"/>
</dbReference>
<dbReference type="GO" id="GO:0003677">
    <property type="term" value="F:DNA binding"/>
    <property type="evidence" value="ECO:0007669"/>
    <property type="project" value="UniProtKB-KW"/>
</dbReference>
<dbReference type="InterPro" id="IPR036388">
    <property type="entry name" value="WH-like_DNA-bd_sf"/>
</dbReference>
<evidence type="ECO:0000256" key="1">
    <source>
        <dbReference type="ARBA" id="ARBA00023015"/>
    </source>
</evidence>
<gene>
    <name evidence="5" type="ORF">FDF74_04970</name>
</gene>
<accession>A0A6M0R9V1</accession>
<dbReference type="CDD" id="cd07377">
    <property type="entry name" value="WHTH_GntR"/>
    <property type="match status" value="1"/>
</dbReference>
<dbReference type="AlphaFoldDB" id="A0A6M0R9V1"/>
<dbReference type="PANTHER" id="PTHR38445:SF7">
    <property type="entry name" value="GNTR-FAMILY TRANSCRIPTIONAL REGULATOR"/>
    <property type="match status" value="1"/>
</dbReference>
<sequence>MKIIIQNSSDMPIYQQIYEQIKEEILSGNISEGQLLPSIRHLSRELKVSVITTTRAYTDLENDGYIMIVQGKGCYVKEINRNVIEEKLLNSIEKHFREIRKCAKILKKSDDELIQILQFLMEELNHE</sequence>
<name>A0A6M0R9V1_9CLOT</name>
<dbReference type="Gene3D" id="1.10.10.10">
    <property type="entry name" value="Winged helix-like DNA-binding domain superfamily/Winged helix DNA-binding domain"/>
    <property type="match status" value="1"/>
</dbReference>
<organism evidence="5 6">
    <name type="scientific">Clostridium niameyense</name>
    <dbReference type="NCBI Taxonomy" id="1622073"/>
    <lineage>
        <taxon>Bacteria</taxon>
        <taxon>Bacillati</taxon>
        <taxon>Bacillota</taxon>
        <taxon>Clostridia</taxon>
        <taxon>Eubacteriales</taxon>
        <taxon>Clostridiaceae</taxon>
        <taxon>Clostridium</taxon>
    </lineage>
</organism>
<keyword evidence="3" id="KW-0804">Transcription</keyword>
<protein>
    <submittedName>
        <fullName evidence="5">GntR family transcriptional regulator</fullName>
    </submittedName>
</protein>
<dbReference type="Proteomes" id="UP000473885">
    <property type="component" value="Unassembled WGS sequence"/>
</dbReference>
<dbReference type="PROSITE" id="PS50949">
    <property type="entry name" value="HTH_GNTR"/>
    <property type="match status" value="1"/>
</dbReference>
<dbReference type="EMBL" id="SXDP01000002">
    <property type="protein sequence ID" value="NEZ46567.1"/>
    <property type="molecule type" value="Genomic_DNA"/>
</dbReference>
<keyword evidence="1" id="KW-0805">Transcription regulation</keyword>
<comment type="caution">
    <text evidence="5">The sequence shown here is derived from an EMBL/GenBank/DDBJ whole genome shotgun (WGS) entry which is preliminary data.</text>
</comment>
<dbReference type="InterPro" id="IPR036390">
    <property type="entry name" value="WH_DNA-bd_sf"/>
</dbReference>
<evidence type="ECO:0000256" key="3">
    <source>
        <dbReference type="ARBA" id="ARBA00023163"/>
    </source>
</evidence>
<evidence type="ECO:0000313" key="5">
    <source>
        <dbReference type="EMBL" id="NEZ46567.1"/>
    </source>
</evidence>
<evidence type="ECO:0000313" key="6">
    <source>
        <dbReference type="Proteomes" id="UP000473885"/>
    </source>
</evidence>
<dbReference type="GO" id="GO:0003700">
    <property type="term" value="F:DNA-binding transcription factor activity"/>
    <property type="evidence" value="ECO:0007669"/>
    <property type="project" value="InterPro"/>
</dbReference>
<reference evidence="5 6" key="1">
    <citation type="submission" date="2019-04" db="EMBL/GenBank/DDBJ databases">
        <title>Genome sequencing of Clostridium botulinum Groups I-IV and Clostridium butyricum.</title>
        <authorList>
            <person name="Brunt J."/>
            <person name="Van Vliet A.H.M."/>
            <person name="Stringer S.C."/>
            <person name="Carter A.T."/>
            <person name="Peck M.W."/>
        </authorList>
    </citation>
    <scope>NUCLEOTIDE SEQUENCE [LARGE SCALE GENOMIC DNA]</scope>
    <source>
        <strain evidence="5 6">IFR 18/094</strain>
    </source>
</reference>
<keyword evidence="6" id="KW-1185">Reference proteome</keyword>
<evidence type="ECO:0000256" key="2">
    <source>
        <dbReference type="ARBA" id="ARBA00023125"/>
    </source>
</evidence>
<dbReference type="InterPro" id="IPR000524">
    <property type="entry name" value="Tscrpt_reg_HTH_GntR"/>
</dbReference>
<feature type="domain" description="HTH gntR-type" evidence="4">
    <location>
        <begin position="11"/>
        <end position="79"/>
    </location>
</feature>
<dbReference type="SMART" id="SM00345">
    <property type="entry name" value="HTH_GNTR"/>
    <property type="match status" value="1"/>
</dbReference>
<dbReference type="RefSeq" id="WP_163248826.1">
    <property type="nucleotide sequence ID" value="NZ_SXDP01000002.1"/>
</dbReference>
<evidence type="ECO:0000259" key="4">
    <source>
        <dbReference type="PROSITE" id="PS50949"/>
    </source>
</evidence>
<proteinExistence type="predicted"/>
<keyword evidence="2" id="KW-0238">DNA-binding</keyword>
<dbReference type="SUPFAM" id="SSF46785">
    <property type="entry name" value="Winged helix' DNA-binding domain"/>
    <property type="match status" value="1"/>
</dbReference>
<dbReference type="PANTHER" id="PTHR38445">
    <property type="entry name" value="HTH-TYPE TRANSCRIPTIONAL REPRESSOR YTRA"/>
    <property type="match status" value="1"/>
</dbReference>